<dbReference type="HOGENOM" id="CLU_2092062_0_0_11"/>
<dbReference type="eggNOG" id="COG3464">
    <property type="taxonomic scope" value="Bacteria"/>
</dbReference>
<evidence type="ECO:0008006" key="3">
    <source>
        <dbReference type="Google" id="ProtNLM"/>
    </source>
</evidence>
<sequence>MSSDGTTILFGLPEARVREVVRVPDGTRMLHVVTDEEAAAACPACGVLSISARQRRVTRPRDLPYGEEGCWCAGARSSTPAERTRMSAYDLTCRWAYGLTCRSRGGLIMASAAPVG</sequence>
<reference evidence="1 2" key="1">
    <citation type="journal article" date="2012" name="J. Bacteriol.">
        <title>Genome Sequence of Blastococcus saxobsidens DD2, a Stone-Inhabiting Bacterium.</title>
        <authorList>
            <person name="Chouaia B."/>
            <person name="Crotti E."/>
            <person name="Brusetti L."/>
            <person name="Daffonchio D."/>
            <person name="Essoussi I."/>
            <person name="Nouioui I."/>
            <person name="Sbissi I."/>
            <person name="Ghodhbane-Gtari F."/>
            <person name="Gtari M."/>
            <person name="Vacherie B."/>
            <person name="Barbe V."/>
            <person name="Medigue C."/>
            <person name="Gury J."/>
            <person name="Pujic P."/>
            <person name="Normand P."/>
        </authorList>
    </citation>
    <scope>NUCLEOTIDE SEQUENCE [LARGE SCALE GENOMIC DNA]</scope>
    <source>
        <strain evidence="1 2">DD2</strain>
    </source>
</reference>
<keyword evidence="2" id="KW-1185">Reference proteome</keyword>
<dbReference type="STRING" id="1146883.BLASA_4404"/>
<dbReference type="KEGG" id="bsd:BLASA_4404"/>
<dbReference type="Proteomes" id="UP000007517">
    <property type="component" value="Chromosome"/>
</dbReference>
<gene>
    <name evidence="1" type="ordered locus">BLASA_4404</name>
</gene>
<organism evidence="1 2">
    <name type="scientific">Blastococcus saxobsidens (strain DD2)</name>
    <dbReference type="NCBI Taxonomy" id="1146883"/>
    <lineage>
        <taxon>Bacteria</taxon>
        <taxon>Bacillati</taxon>
        <taxon>Actinomycetota</taxon>
        <taxon>Actinomycetes</taxon>
        <taxon>Geodermatophilales</taxon>
        <taxon>Geodermatophilaceae</taxon>
        <taxon>Blastococcus</taxon>
    </lineage>
</organism>
<dbReference type="AlphaFoldDB" id="H6RNR5"/>
<protein>
    <recommendedName>
        <fullName evidence="3">Transposase</fullName>
    </recommendedName>
</protein>
<evidence type="ECO:0000313" key="1">
    <source>
        <dbReference type="EMBL" id="CCG05213.1"/>
    </source>
</evidence>
<evidence type="ECO:0000313" key="2">
    <source>
        <dbReference type="Proteomes" id="UP000007517"/>
    </source>
</evidence>
<dbReference type="EMBL" id="FO117623">
    <property type="protein sequence ID" value="CCG05213.1"/>
    <property type="molecule type" value="Genomic_DNA"/>
</dbReference>
<name>H6RNR5_BLASD</name>
<reference evidence="2" key="2">
    <citation type="submission" date="2012-02" db="EMBL/GenBank/DDBJ databases">
        <title>Complete genome sequence of Blastococcus saxobsidens strain DD2.</title>
        <authorList>
            <person name="Genoscope."/>
        </authorList>
    </citation>
    <scope>NUCLEOTIDE SEQUENCE [LARGE SCALE GENOMIC DNA]</scope>
    <source>
        <strain evidence="2">DD2</strain>
    </source>
</reference>
<proteinExistence type="predicted"/>
<accession>H6RNR5</accession>